<dbReference type="EMBL" id="KZ613497">
    <property type="protein sequence ID" value="PMD17808.1"/>
    <property type="molecule type" value="Genomic_DNA"/>
</dbReference>
<dbReference type="OrthoDB" id="5061070at2759"/>
<reference evidence="2 3" key="1">
    <citation type="submission" date="2016-05" db="EMBL/GenBank/DDBJ databases">
        <title>A degradative enzymes factory behind the ericoid mycorrhizal symbiosis.</title>
        <authorList>
            <consortium name="DOE Joint Genome Institute"/>
            <person name="Martino E."/>
            <person name="Morin E."/>
            <person name="Grelet G."/>
            <person name="Kuo A."/>
            <person name="Kohler A."/>
            <person name="Daghino S."/>
            <person name="Barry K."/>
            <person name="Choi C."/>
            <person name="Cichocki N."/>
            <person name="Clum A."/>
            <person name="Copeland A."/>
            <person name="Hainaut M."/>
            <person name="Haridas S."/>
            <person name="Labutti K."/>
            <person name="Lindquist E."/>
            <person name="Lipzen A."/>
            <person name="Khouja H.-R."/>
            <person name="Murat C."/>
            <person name="Ohm R."/>
            <person name="Olson A."/>
            <person name="Spatafora J."/>
            <person name="Veneault-Fourrey C."/>
            <person name="Henrissat B."/>
            <person name="Grigoriev I."/>
            <person name="Martin F."/>
            <person name="Perotto S."/>
        </authorList>
    </citation>
    <scope>NUCLEOTIDE SEQUENCE [LARGE SCALE GENOMIC DNA]</scope>
    <source>
        <strain evidence="2 3">UAMH 7357</strain>
    </source>
</reference>
<dbReference type="Proteomes" id="UP000235672">
    <property type="component" value="Unassembled WGS sequence"/>
</dbReference>
<evidence type="ECO:0000256" key="1">
    <source>
        <dbReference type="SAM" id="MobiDB-lite"/>
    </source>
</evidence>
<proteinExistence type="predicted"/>
<dbReference type="InterPro" id="IPR027417">
    <property type="entry name" value="P-loop_NTPase"/>
</dbReference>
<name>A0A2J6PUV0_9HELO</name>
<organism evidence="2 3">
    <name type="scientific">Hyaloscypha hepaticicola</name>
    <dbReference type="NCBI Taxonomy" id="2082293"/>
    <lineage>
        <taxon>Eukaryota</taxon>
        <taxon>Fungi</taxon>
        <taxon>Dikarya</taxon>
        <taxon>Ascomycota</taxon>
        <taxon>Pezizomycotina</taxon>
        <taxon>Leotiomycetes</taxon>
        <taxon>Helotiales</taxon>
        <taxon>Hyaloscyphaceae</taxon>
        <taxon>Hyaloscypha</taxon>
    </lineage>
</organism>
<dbReference type="STRING" id="1745343.A0A2J6PUV0"/>
<evidence type="ECO:0008006" key="4">
    <source>
        <dbReference type="Google" id="ProtNLM"/>
    </source>
</evidence>
<evidence type="ECO:0000313" key="2">
    <source>
        <dbReference type="EMBL" id="PMD17808.1"/>
    </source>
</evidence>
<dbReference type="Gene3D" id="3.40.50.300">
    <property type="entry name" value="P-loop containing nucleotide triphosphate hydrolases"/>
    <property type="match status" value="1"/>
</dbReference>
<protein>
    <recommendedName>
        <fullName evidence="4">GED domain-containing protein</fullName>
    </recommendedName>
</protein>
<keyword evidence="3" id="KW-1185">Reference proteome</keyword>
<evidence type="ECO:0000313" key="3">
    <source>
        <dbReference type="Proteomes" id="UP000235672"/>
    </source>
</evidence>
<feature type="region of interest" description="Disordered" evidence="1">
    <location>
        <begin position="71"/>
        <end position="96"/>
    </location>
</feature>
<gene>
    <name evidence="2" type="ORF">NA56DRAFT_707205</name>
</gene>
<accession>A0A2J6PUV0</accession>
<dbReference type="AlphaFoldDB" id="A0A2J6PUV0"/>
<sequence length="602" mass="68624">MDGVQDLFDPRQIALFDAIDELPSNVASDIEIPQLIVDEQNELRKFTESLTSRKNWAHTWRKHSAVLGVLPPSSVADPPPINAQGSPSNSEEDHRKSFTDDVLIIEKQGPNMPLLSESKETIMRMVEKHIERKRSLVLPVISAQIPYHIHTGLATIQKIRKSDVGLADRVVGVITKPDQAMNIDKIFGILEGRLDLTGGRIRWNMVKNQGNNERQQTLEQKDKYSGLIYDANFLDFVTEVQECIAIEKARCSAAERSRDTHEARREYLCEIARTFERLVREASKKTYLKKRCKVLHMIHESCQVCKCFFPSFDSDDSVSQVKKPRSNVRSLSKSFAFSMEKFGKTKVMEDSLSTRDSASDVKAQQFPAKDIIERYYTRDKPELFDRKTHEEWVITQIERWRAVESQGEASEARKSPTVPYEILLNCHERGNSGFYDGFVNIQQFMRIQAEDIAERLATLASEHIGLREQGASDKLFEHIQKGLRHLLSLPTSGFLANGTEGDRDEGGHAVREAIFELTPSAFKNITAARVIEHVETYYESENGILHELPDALLTAQIIMAADEEKIQKIARQKEADAQARLQNEQNLQELTRILETLKRHLV</sequence>